<dbReference type="AlphaFoldDB" id="A0A0F9BPH4"/>
<comment type="caution">
    <text evidence="1">The sequence shown here is derived from an EMBL/GenBank/DDBJ whole genome shotgun (WGS) entry which is preliminary data.</text>
</comment>
<gene>
    <name evidence="1" type="ORF">LCGC14_2764670</name>
</gene>
<sequence length="251" mass="27847">NIPTADFNDFHGLFITKTSEFSATETRPCLWYSHGNNLRYIFLEKDGSPSSRRGDINLSTYALCISGEIDFGVPRVTKQLRVIEGHAENFGTVGGSFRFAVMRDGGGAGFVGATITADGAFQRFWTQDTDDTGRVVNVRCGWTGSSNLTDTNGPRLRDVIIRALAKPDTTPVWAFLVDARDSAKTAKKVRSELEGYAGVLKRWEMPDGDNFNGVLTGLRLLRANEIRELASREKRLPRFIFEAKVRQMVGS</sequence>
<evidence type="ECO:0000313" key="1">
    <source>
        <dbReference type="EMBL" id="KKK86296.1"/>
    </source>
</evidence>
<dbReference type="EMBL" id="LAZR01050911">
    <property type="protein sequence ID" value="KKK86296.1"/>
    <property type="molecule type" value="Genomic_DNA"/>
</dbReference>
<organism evidence="1">
    <name type="scientific">marine sediment metagenome</name>
    <dbReference type="NCBI Taxonomy" id="412755"/>
    <lineage>
        <taxon>unclassified sequences</taxon>
        <taxon>metagenomes</taxon>
        <taxon>ecological metagenomes</taxon>
    </lineage>
</organism>
<accession>A0A0F9BPH4</accession>
<protein>
    <submittedName>
        <fullName evidence="1">Uncharacterized protein</fullName>
    </submittedName>
</protein>
<feature type="non-terminal residue" evidence="1">
    <location>
        <position position="1"/>
    </location>
</feature>
<reference evidence="1" key="1">
    <citation type="journal article" date="2015" name="Nature">
        <title>Complex archaea that bridge the gap between prokaryotes and eukaryotes.</title>
        <authorList>
            <person name="Spang A."/>
            <person name="Saw J.H."/>
            <person name="Jorgensen S.L."/>
            <person name="Zaremba-Niedzwiedzka K."/>
            <person name="Martijn J."/>
            <person name="Lind A.E."/>
            <person name="van Eijk R."/>
            <person name="Schleper C."/>
            <person name="Guy L."/>
            <person name="Ettema T.J."/>
        </authorList>
    </citation>
    <scope>NUCLEOTIDE SEQUENCE</scope>
</reference>
<name>A0A0F9BPH4_9ZZZZ</name>
<proteinExistence type="predicted"/>